<evidence type="ECO:0000313" key="2">
    <source>
        <dbReference type="EMBL" id="KAF5670316.1"/>
    </source>
</evidence>
<feature type="region of interest" description="Disordered" evidence="1">
    <location>
        <begin position="68"/>
        <end position="170"/>
    </location>
</feature>
<keyword evidence="3" id="KW-1185">Reference proteome</keyword>
<feature type="compositionally biased region" description="Basic residues" evidence="1">
    <location>
        <begin position="85"/>
        <end position="97"/>
    </location>
</feature>
<sequence>MPPTEKKWDSNAERDLCVAIIMGAADGERMRYNWPKVHNSMEALGYSFTKDAISQHFSKSIMRDFKTRHGAVSSSNSPTPTPKKAVTRKRAAPRKKNVTSDGGDEENDEVDESTAESPALKKMKRKKEEEEDDYKMGHSNSAQNQRERSATAAADVGFENWLAGGSTTLD</sequence>
<accession>A0A8H5TFR4</accession>
<dbReference type="AlphaFoldDB" id="A0A8H5TFR4"/>
<gene>
    <name evidence="2" type="ORF">FHETE_4561</name>
</gene>
<organism evidence="2 3">
    <name type="scientific">Fusarium heterosporum</name>
    <dbReference type="NCBI Taxonomy" id="42747"/>
    <lineage>
        <taxon>Eukaryota</taxon>
        <taxon>Fungi</taxon>
        <taxon>Dikarya</taxon>
        <taxon>Ascomycota</taxon>
        <taxon>Pezizomycotina</taxon>
        <taxon>Sordariomycetes</taxon>
        <taxon>Hypocreomycetidae</taxon>
        <taxon>Hypocreales</taxon>
        <taxon>Nectriaceae</taxon>
        <taxon>Fusarium</taxon>
        <taxon>Fusarium heterosporum species complex</taxon>
    </lineage>
</organism>
<protein>
    <submittedName>
        <fullName evidence="2">Uncharacterized protein</fullName>
    </submittedName>
</protein>
<evidence type="ECO:0000313" key="3">
    <source>
        <dbReference type="Proteomes" id="UP000567885"/>
    </source>
</evidence>
<dbReference type="EMBL" id="JAAGWQ010000077">
    <property type="protein sequence ID" value="KAF5670316.1"/>
    <property type="molecule type" value="Genomic_DNA"/>
</dbReference>
<name>A0A8H5TFR4_FUSHE</name>
<reference evidence="2 3" key="1">
    <citation type="submission" date="2020-05" db="EMBL/GenBank/DDBJ databases">
        <title>Identification and distribution of gene clusters putatively required for synthesis of sphingolipid metabolism inhibitors in phylogenetically diverse species of the filamentous fungus Fusarium.</title>
        <authorList>
            <person name="Kim H.-S."/>
            <person name="Busman M."/>
            <person name="Brown D.W."/>
            <person name="Divon H."/>
            <person name="Uhlig S."/>
            <person name="Proctor R.H."/>
        </authorList>
    </citation>
    <scope>NUCLEOTIDE SEQUENCE [LARGE SCALE GENOMIC DNA]</scope>
    <source>
        <strain evidence="2 3">NRRL 20693</strain>
    </source>
</reference>
<dbReference type="Proteomes" id="UP000567885">
    <property type="component" value="Unassembled WGS sequence"/>
</dbReference>
<evidence type="ECO:0000256" key="1">
    <source>
        <dbReference type="SAM" id="MobiDB-lite"/>
    </source>
</evidence>
<feature type="compositionally biased region" description="Acidic residues" evidence="1">
    <location>
        <begin position="102"/>
        <end position="114"/>
    </location>
</feature>
<dbReference type="OrthoDB" id="5231339at2759"/>
<comment type="caution">
    <text evidence="2">The sequence shown here is derived from an EMBL/GenBank/DDBJ whole genome shotgun (WGS) entry which is preliminary data.</text>
</comment>
<proteinExistence type="predicted"/>